<dbReference type="PANTHER" id="PTHR42852:SF6">
    <property type="entry name" value="THIOL:DISULFIDE INTERCHANGE PROTEIN DSBE"/>
    <property type="match status" value="1"/>
</dbReference>
<dbReference type="SUPFAM" id="SSF52833">
    <property type="entry name" value="Thioredoxin-like"/>
    <property type="match status" value="1"/>
</dbReference>
<dbReference type="RefSeq" id="WP_322134320.1">
    <property type="nucleotide sequence ID" value="NZ_CP085036.1"/>
</dbReference>
<evidence type="ECO:0000256" key="4">
    <source>
        <dbReference type="ARBA" id="ARBA00023157"/>
    </source>
</evidence>
<dbReference type="CDD" id="cd02966">
    <property type="entry name" value="TlpA_like_family"/>
    <property type="match status" value="1"/>
</dbReference>
<dbReference type="Pfam" id="PF00578">
    <property type="entry name" value="AhpC-TSA"/>
    <property type="match status" value="1"/>
</dbReference>
<dbReference type="InterPro" id="IPR036249">
    <property type="entry name" value="Thioredoxin-like_sf"/>
</dbReference>
<feature type="domain" description="Thioredoxin" evidence="7">
    <location>
        <begin position="43"/>
        <end position="185"/>
    </location>
</feature>
<comment type="caution">
    <text evidence="8">The sequence shown here is derived from an EMBL/GenBank/DDBJ whole genome shotgun (WGS) entry which is preliminary data.</text>
</comment>
<organism evidence="8 9">
    <name type="scientific">Antiquaquibacter oligotrophicus</name>
    <dbReference type="NCBI Taxonomy" id="2880260"/>
    <lineage>
        <taxon>Bacteria</taxon>
        <taxon>Bacillati</taxon>
        <taxon>Actinomycetota</taxon>
        <taxon>Actinomycetes</taxon>
        <taxon>Micrococcales</taxon>
        <taxon>Microbacteriaceae</taxon>
        <taxon>Antiquaquibacter</taxon>
    </lineage>
</organism>
<evidence type="ECO:0000313" key="9">
    <source>
        <dbReference type="Proteomes" id="UP001160142"/>
    </source>
</evidence>
<keyword evidence="2" id="KW-0201">Cytochrome c-type biogenesis</keyword>
<keyword evidence="6" id="KW-0732">Signal</keyword>
<accession>A0ABT6KS40</accession>
<keyword evidence="3" id="KW-0812">Transmembrane</keyword>
<proteinExistence type="predicted"/>
<keyword evidence="8" id="KW-0413">Isomerase</keyword>
<evidence type="ECO:0000313" key="8">
    <source>
        <dbReference type="EMBL" id="MDH6182027.1"/>
    </source>
</evidence>
<gene>
    <name evidence="8" type="ORF">M2152_002209</name>
</gene>
<keyword evidence="3" id="KW-0735">Signal-anchor</keyword>
<dbReference type="GO" id="GO:0016853">
    <property type="term" value="F:isomerase activity"/>
    <property type="evidence" value="ECO:0007669"/>
    <property type="project" value="UniProtKB-KW"/>
</dbReference>
<dbReference type="InterPro" id="IPR013766">
    <property type="entry name" value="Thioredoxin_domain"/>
</dbReference>
<evidence type="ECO:0000259" key="7">
    <source>
        <dbReference type="PROSITE" id="PS51352"/>
    </source>
</evidence>
<keyword evidence="5" id="KW-0676">Redox-active center</keyword>
<comment type="subcellular location">
    <subcellularLocation>
        <location evidence="1">Cell envelope</location>
    </subcellularLocation>
</comment>
<dbReference type="InterPro" id="IPR000866">
    <property type="entry name" value="AhpC/TSA"/>
</dbReference>
<keyword evidence="9" id="KW-1185">Reference proteome</keyword>
<feature type="chain" id="PRO_5045407906" evidence="6">
    <location>
        <begin position="21"/>
        <end position="189"/>
    </location>
</feature>
<dbReference type="EMBL" id="JARXVQ010000001">
    <property type="protein sequence ID" value="MDH6182027.1"/>
    <property type="molecule type" value="Genomic_DNA"/>
</dbReference>
<evidence type="ECO:0000256" key="3">
    <source>
        <dbReference type="ARBA" id="ARBA00022968"/>
    </source>
</evidence>
<dbReference type="InterPro" id="IPR050553">
    <property type="entry name" value="Thioredoxin_ResA/DsbE_sf"/>
</dbReference>
<dbReference type="PROSITE" id="PS51352">
    <property type="entry name" value="THIOREDOXIN_2"/>
    <property type="match status" value="1"/>
</dbReference>
<evidence type="ECO:0000256" key="5">
    <source>
        <dbReference type="ARBA" id="ARBA00023284"/>
    </source>
</evidence>
<evidence type="ECO:0000256" key="6">
    <source>
        <dbReference type="SAM" id="SignalP"/>
    </source>
</evidence>
<evidence type="ECO:0000256" key="1">
    <source>
        <dbReference type="ARBA" id="ARBA00004196"/>
    </source>
</evidence>
<dbReference type="Gene3D" id="3.40.30.10">
    <property type="entry name" value="Glutaredoxin"/>
    <property type="match status" value="1"/>
</dbReference>
<dbReference type="PANTHER" id="PTHR42852">
    <property type="entry name" value="THIOL:DISULFIDE INTERCHANGE PROTEIN DSBE"/>
    <property type="match status" value="1"/>
</dbReference>
<protein>
    <submittedName>
        <fullName evidence="8">Thiol-disulfide isomerase/thioredoxin</fullName>
    </submittedName>
</protein>
<keyword evidence="4" id="KW-1015">Disulfide bond</keyword>
<evidence type="ECO:0000256" key="2">
    <source>
        <dbReference type="ARBA" id="ARBA00022748"/>
    </source>
</evidence>
<reference evidence="8 9" key="1">
    <citation type="submission" date="2023-04" db="EMBL/GenBank/DDBJ databases">
        <title>Genome Encyclopedia of Bacteria and Archaea VI: Functional Genomics of Type Strains.</title>
        <authorList>
            <person name="Whitman W."/>
        </authorList>
    </citation>
    <scope>NUCLEOTIDE SEQUENCE [LARGE SCALE GENOMIC DNA]</scope>
    <source>
        <strain evidence="8 9">SG_E_30_P1</strain>
    </source>
</reference>
<feature type="signal peptide" evidence="6">
    <location>
        <begin position="1"/>
        <end position="20"/>
    </location>
</feature>
<dbReference type="Proteomes" id="UP001160142">
    <property type="component" value="Unassembled WGS sequence"/>
</dbReference>
<sequence>MAAVAAVLLLAGCSSNDSLAQQYSEGSGQGYISGDGAYTEIPADQRDEPIVFEGTDERGETISSEQLAGTPYVVNFWYASCPPCRVEAPDLADLSLEYADVPFVGVNISDSADVALTFADEFGVPYPSIMDAQTAGVQLAFAGSVAPNAVPTTIVVDAEGRVAARISGLLREPGILASMIDTVLAEGTR</sequence>
<name>A0ABT6KS40_9MICO</name>